<dbReference type="SUPFAM" id="SSF51735">
    <property type="entry name" value="NAD(P)-binding Rossmann-fold domains"/>
    <property type="match status" value="1"/>
</dbReference>
<dbReference type="Pfam" id="PF00106">
    <property type="entry name" value="adh_short"/>
    <property type="match status" value="1"/>
</dbReference>
<dbReference type="EMBL" id="JABBXH010000001">
    <property type="protein sequence ID" value="NMP30093.1"/>
    <property type="molecule type" value="Genomic_DNA"/>
</dbReference>
<evidence type="ECO:0000256" key="1">
    <source>
        <dbReference type="ARBA" id="ARBA00006484"/>
    </source>
</evidence>
<evidence type="ECO:0000256" key="2">
    <source>
        <dbReference type="RuleBase" id="RU000363"/>
    </source>
</evidence>
<evidence type="ECO:0000313" key="4">
    <source>
        <dbReference type="Proteomes" id="UP000568664"/>
    </source>
</evidence>
<organism evidence="3 4">
    <name type="scientific">Thalassotalea algicola</name>
    <dbReference type="NCBI Taxonomy" id="2716224"/>
    <lineage>
        <taxon>Bacteria</taxon>
        <taxon>Pseudomonadati</taxon>
        <taxon>Pseudomonadota</taxon>
        <taxon>Gammaproteobacteria</taxon>
        <taxon>Alteromonadales</taxon>
        <taxon>Colwelliaceae</taxon>
        <taxon>Thalassotalea</taxon>
    </lineage>
</organism>
<dbReference type="Proteomes" id="UP000568664">
    <property type="component" value="Unassembled WGS sequence"/>
</dbReference>
<comment type="similarity">
    <text evidence="1 2">Belongs to the short-chain dehydrogenases/reductases (SDR) family.</text>
</comment>
<dbReference type="InterPro" id="IPR050259">
    <property type="entry name" value="SDR"/>
</dbReference>
<dbReference type="GO" id="GO:0032787">
    <property type="term" value="P:monocarboxylic acid metabolic process"/>
    <property type="evidence" value="ECO:0007669"/>
    <property type="project" value="UniProtKB-ARBA"/>
</dbReference>
<accession>A0A7Y0Q5A0</accession>
<dbReference type="PROSITE" id="PS00061">
    <property type="entry name" value="ADH_SHORT"/>
    <property type="match status" value="1"/>
</dbReference>
<reference evidence="3 4" key="1">
    <citation type="submission" date="2020-04" db="EMBL/GenBank/DDBJ databases">
        <title>Thalassotalea sp. M1531, isolated from the surface of marine red alga.</title>
        <authorList>
            <person name="Pang L."/>
            <person name="Lu D.-C."/>
        </authorList>
    </citation>
    <scope>NUCLEOTIDE SEQUENCE [LARGE SCALE GENOMIC DNA]</scope>
    <source>
        <strain evidence="3 4">M1531</strain>
    </source>
</reference>
<evidence type="ECO:0000313" key="3">
    <source>
        <dbReference type="EMBL" id="NMP30093.1"/>
    </source>
</evidence>
<protein>
    <submittedName>
        <fullName evidence="3">SDR family oxidoreductase</fullName>
    </submittedName>
</protein>
<dbReference type="InterPro" id="IPR020904">
    <property type="entry name" value="Sc_DH/Rdtase_CS"/>
</dbReference>
<dbReference type="AlphaFoldDB" id="A0A7Y0Q5A0"/>
<comment type="caution">
    <text evidence="3">The sequence shown here is derived from an EMBL/GenBank/DDBJ whole genome shotgun (WGS) entry which is preliminary data.</text>
</comment>
<dbReference type="PANTHER" id="PTHR42879">
    <property type="entry name" value="3-OXOACYL-(ACYL-CARRIER-PROTEIN) REDUCTASE"/>
    <property type="match status" value="1"/>
</dbReference>
<keyword evidence="4" id="KW-1185">Reference proteome</keyword>
<name>A0A7Y0Q5A0_9GAMM</name>
<sequence>METIDRTNQIALITGGATGIGLAISERLHSLGMKVIIASRRTSLINTQVDKLNQQRSHSALALTLDVTDKNSITESINRLPQEFSTIDVLINNAGVGVTDLLIDCPEDRWNLVINTTLKGPFLVSQAVLPQMIEKKSGFIINISSQAAKNGYPNAGPYCAAKFGLMGFAKALQEEVRDYNIQVHNLMPALTQVPAPKSSKEMTEGWLQTSDLADAAEYVLTRPARVSLEDIGLMGRM</sequence>
<dbReference type="InterPro" id="IPR002347">
    <property type="entry name" value="SDR_fam"/>
</dbReference>
<proteinExistence type="inferred from homology"/>
<gene>
    <name evidence="3" type="ORF">HII17_00840</name>
</gene>
<dbReference type="PRINTS" id="PR00080">
    <property type="entry name" value="SDRFAMILY"/>
</dbReference>
<dbReference type="Gene3D" id="3.40.50.720">
    <property type="entry name" value="NAD(P)-binding Rossmann-like Domain"/>
    <property type="match status" value="1"/>
</dbReference>
<dbReference type="PRINTS" id="PR00081">
    <property type="entry name" value="GDHRDH"/>
</dbReference>
<dbReference type="PANTHER" id="PTHR42879:SF2">
    <property type="entry name" value="3-OXOACYL-[ACYL-CARRIER-PROTEIN] REDUCTASE FABG"/>
    <property type="match status" value="1"/>
</dbReference>
<dbReference type="InterPro" id="IPR036291">
    <property type="entry name" value="NAD(P)-bd_dom_sf"/>
</dbReference>
<dbReference type="CDD" id="cd05233">
    <property type="entry name" value="SDR_c"/>
    <property type="match status" value="1"/>
</dbReference>